<dbReference type="Proteomes" id="UP000007648">
    <property type="component" value="Unassembled WGS sequence"/>
</dbReference>
<evidence type="ECO:0000256" key="5">
    <source>
        <dbReference type="ARBA" id="ARBA00023187"/>
    </source>
</evidence>
<dbReference type="Ensembl" id="ENSSHAT00000047133.1">
    <property type="protein sequence ID" value="ENSSHAP00000022524.1"/>
    <property type="gene ID" value="ENSSHAG00000027246.1"/>
</dbReference>
<evidence type="ECO:0000313" key="8">
    <source>
        <dbReference type="Ensembl" id="ENSSHAP00000022524.1"/>
    </source>
</evidence>
<accession>A0A7N4NFN4</accession>
<dbReference type="Pfam" id="PF03371">
    <property type="entry name" value="PRP38"/>
    <property type="match status" value="1"/>
</dbReference>
<evidence type="ECO:0000256" key="3">
    <source>
        <dbReference type="ARBA" id="ARBA00022664"/>
    </source>
</evidence>
<comment type="subcellular location">
    <subcellularLocation>
        <location evidence="1 7">Nucleus</location>
    </subcellularLocation>
</comment>
<dbReference type="GO" id="GO:0000398">
    <property type="term" value="P:mRNA splicing, via spliceosome"/>
    <property type="evidence" value="ECO:0007669"/>
    <property type="project" value="UniProtKB-UniRule"/>
</dbReference>
<evidence type="ECO:0000313" key="9">
    <source>
        <dbReference type="Proteomes" id="UP000007648"/>
    </source>
</evidence>
<comment type="function">
    <text evidence="7">May be required for pre-mRNA splicing.</text>
</comment>
<keyword evidence="9" id="KW-1185">Reference proteome</keyword>
<dbReference type="InParanoid" id="A0A7N4NFN4"/>
<keyword evidence="3 7" id="KW-0507">mRNA processing</keyword>
<reference evidence="8 9" key="1">
    <citation type="journal article" date="2011" name="Proc. Natl. Acad. Sci. U.S.A.">
        <title>Genetic diversity and population structure of the endangered marsupial Sarcophilus harrisii (Tasmanian devil).</title>
        <authorList>
            <person name="Miller W."/>
            <person name="Hayes V.M."/>
            <person name="Ratan A."/>
            <person name="Petersen D.C."/>
            <person name="Wittekindt N.E."/>
            <person name="Miller J."/>
            <person name="Walenz B."/>
            <person name="Knight J."/>
            <person name="Qi J."/>
            <person name="Zhao F."/>
            <person name="Wang Q."/>
            <person name="Bedoya-Reina O.C."/>
            <person name="Katiyar N."/>
            <person name="Tomsho L.P."/>
            <person name="Kasson L.M."/>
            <person name="Hardie R.A."/>
            <person name="Woodbridge P."/>
            <person name="Tindall E.A."/>
            <person name="Bertelsen M.F."/>
            <person name="Dixon D."/>
            <person name="Pyecroft S."/>
            <person name="Helgen K.M."/>
            <person name="Lesk A.M."/>
            <person name="Pringle T.H."/>
            <person name="Patterson N."/>
            <person name="Zhang Y."/>
            <person name="Kreiss A."/>
            <person name="Woods G.M."/>
            <person name="Jones M.E."/>
            <person name="Schuster S.C."/>
        </authorList>
    </citation>
    <scope>NUCLEOTIDE SEQUENCE [LARGE SCALE GENOMIC DNA]</scope>
</reference>
<keyword evidence="6 7" id="KW-0539">Nucleus</keyword>
<evidence type="ECO:0000256" key="4">
    <source>
        <dbReference type="ARBA" id="ARBA00022728"/>
    </source>
</evidence>
<protein>
    <recommendedName>
        <fullName evidence="7">Pre-mRNA-splicing factor 38B</fullName>
    </recommendedName>
</protein>
<dbReference type="InterPro" id="IPR005037">
    <property type="entry name" value="PRP38"/>
</dbReference>
<evidence type="ECO:0000256" key="7">
    <source>
        <dbReference type="RuleBase" id="RU367025"/>
    </source>
</evidence>
<evidence type="ECO:0000256" key="1">
    <source>
        <dbReference type="ARBA" id="ARBA00004123"/>
    </source>
</evidence>
<reference evidence="8" key="3">
    <citation type="submission" date="2025-09" db="UniProtKB">
        <authorList>
            <consortium name="Ensembl"/>
        </authorList>
    </citation>
    <scope>IDENTIFICATION</scope>
</reference>
<keyword evidence="5 7" id="KW-0508">mRNA splicing</keyword>
<proteinExistence type="inferred from homology"/>
<name>A0A7N4NFN4_SARHA</name>
<dbReference type="GeneTree" id="ENSGT00940000165196"/>
<dbReference type="GO" id="GO:0005681">
    <property type="term" value="C:spliceosomal complex"/>
    <property type="evidence" value="ECO:0007669"/>
    <property type="project" value="UniProtKB-KW"/>
</dbReference>
<evidence type="ECO:0000256" key="6">
    <source>
        <dbReference type="ARBA" id="ARBA00023242"/>
    </source>
</evidence>
<comment type="similarity">
    <text evidence="2 7">Belongs to the PRP38 family.</text>
</comment>
<evidence type="ECO:0000256" key="2">
    <source>
        <dbReference type="ARBA" id="ARBA00006164"/>
    </source>
</evidence>
<organism evidence="8 9">
    <name type="scientific">Sarcophilus harrisii</name>
    <name type="common">Tasmanian devil</name>
    <name type="synonym">Sarcophilus laniarius</name>
    <dbReference type="NCBI Taxonomy" id="9305"/>
    <lineage>
        <taxon>Eukaryota</taxon>
        <taxon>Metazoa</taxon>
        <taxon>Chordata</taxon>
        <taxon>Craniata</taxon>
        <taxon>Vertebrata</taxon>
        <taxon>Euteleostomi</taxon>
        <taxon>Mammalia</taxon>
        <taxon>Metatheria</taxon>
        <taxon>Dasyuromorphia</taxon>
        <taxon>Dasyuridae</taxon>
        <taxon>Sarcophilus</taxon>
    </lineage>
</organism>
<keyword evidence="4 7" id="KW-0747">Spliceosome</keyword>
<reference evidence="8" key="2">
    <citation type="submission" date="2025-08" db="UniProtKB">
        <authorList>
            <consortium name="Ensembl"/>
        </authorList>
    </citation>
    <scope>IDENTIFICATION</scope>
</reference>
<sequence>MVNSPVNYAHHIQGTDLQYLVEKKIRTRIYASKYWKEECFSLTAELLPTKAMDLRKTMYDYNNANGKNNYKTLETECCEIIKKKLVPQGKYMRKHLS</sequence>
<dbReference type="AlphaFoldDB" id="A0A7N4NFN4"/>